<reference evidence="1 2" key="1">
    <citation type="submission" date="2018-06" db="EMBL/GenBank/DDBJ databases">
        <title>Genomic Encyclopedia of Archaeal and Bacterial Type Strains, Phase II (KMG-II): from individual species to whole genera.</title>
        <authorList>
            <person name="Goeker M."/>
        </authorList>
    </citation>
    <scope>NUCLEOTIDE SEQUENCE [LARGE SCALE GENOMIC DNA]</scope>
    <source>
        <strain evidence="1 2">CFPB 3232</strain>
    </source>
</reference>
<organism evidence="1 2">
    <name type="scientific">Paracidovorax anthurii</name>
    <dbReference type="NCBI Taxonomy" id="78229"/>
    <lineage>
        <taxon>Bacteria</taxon>
        <taxon>Pseudomonadati</taxon>
        <taxon>Pseudomonadota</taxon>
        <taxon>Betaproteobacteria</taxon>
        <taxon>Burkholderiales</taxon>
        <taxon>Comamonadaceae</taxon>
        <taxon>Paracidovorax</taxon>
    </lineage>
</organism>
<name>A0A328Z3L2_9BURK</name>
<gene>
    <name evidence="1" type="ORF">AX018_104228</name>
</gene>
<dbReference type="AlphaFoldDB" id="A0A328Z3L2"/>
<proteinExistence type="predicted"/>
<evidence type="ECO:0000313" key="2">
    <source>
        <dbReference type="Proteomes" id="UP000248856"/>
    </source>
</evidence>
<protein>
    <recommendedName>
        <fullName evidence="3">Protein FliT</fullName>
    </recommendedName>
</protein>
<comment type="caution">
    <text evidence="1">The sequence shown here is derived from an EMBL/GenBank/DDBJ whole genome shotgun (WGS) entry which is preliminary data.</text>
</comment>
<evidence type="ECO:0000313" key="1">
    <source>
        <dbReference type="EMBL" id="RAR76846.1"/>
    </source>
</evidence>
<dbReference type="Proteomes" id="UP000248856">
    <property type="component" value="Unassembled WGS sequence"/>
</dbReference>
<evidence type="ECO:0008006" key="3">
    <source>
        <dbReference type="Google" id="ProtNLM"/>
    </source>
</evidence>
<accession>A0A328Z3L2</accession>
<keyword evidence="2" id="KW-1185">Reference proteome</keyword>
<dbReference type="RefSeq" id="WP_111880045.1">
    <property type="nucleotide sequence ID" value="NZ_CBCSGC010000044.1"/>
</dbReference>
<sequence>MDIASHAPRQAALHEIAEQLLRASQAGAWQELQQADARLSALRAGGAWRDGERAALEAVRQAHAQALQHCRQAAAEAQARLGELAEQRDGWVAYAADQDVWKEFTA</sequence>
<dbReference type="EMBL" id="QLTA01000042">
    <property type="protein sequence ID" value="RAR76846.1"/>
    <property type="molecule type" value="Genomic_DNA"/>
</dbReference>